<gene>
    <name evidence="2" type="ORF">BJX67DRAFT_63710</name>
</gene>
<evidence type="ECO:0000256" key="1">
    <source>
        <dbReference type="SAM" id="MobiDB-lite"/>
    </source>
</evidence>
<comment type="caution">
    <text evidence="2">The sequence shown here is derived from an EMBL/GenBank/DDBJ whole genome shotgun (WGS) entry which is preliminary data.</text>
</comment>
<keyword evidence="3" id="KW-1185">Reference proteome</keyword>
<feature type="compositionally biased region" description="Basic and acidic residues" evidence="1">
    <location>
        <begin position="161"/>
        <end position="186"/>
    </location>
</feature>
<name>A0ABR4LUG9_9EURO</name>
<feature type="region of interest" description="Disordered" evidence="1">
    <location>
        <begin position="1"/>
        <end position="27"/>
    </location>
</feature>
<organism evidence="2 3">
    <name type="scientific">Aspergillus lucknowensis</name>
    <dbReference type="NCBI Taxonomy" id="176173"/>
    <lineage>
        <taxon>Eukaryota</taxon>
        <taxon>Fungi</taxon>
        <taxon>Dikarya</taxon>
        <taxon>Ascomycota</taxon>
        <taxon>Pezizomycotina</taxon>
        <taxon>Eurotiomycetes</taxon>
        <taxon>Eurotiomycetidae</taxon>
        <taxon>Eurotiales</taxon>
        <taxon>Aspergillaceae</taxon>
        <taxon>Aspergillus</taxon>
        <taxon>Aspergillus subgen. Nidulantes</taxon>
    </lineage>
</organism>
<dbReference type="EMBL" id="JBFXLQ010000015">
    <property type="protein sequence ID" value="KAL2868204.1"/>
    <property type="molecule type" value="Genomic_DNA"/>
</dbReference>
<protein>
    <submittedName>
        <fullName evidence="2">Uncharacterized protein</fullName>
    </submittedName>
</protein>
<feature type="region of interest" description="Disordered" evidence="1">
    <location>
        <begin position="153"/>
        <end position="186"/>
    </location>
</feature>
<dbReference type="RefSeq" id="XP_070887183.1">
    <property type="nucleotide sequence ID" value="XM_071035279.1"/>
</dbReference>
<evidence type="ECO:0000313" key="3">
    <source>
        <dbReference type="Proteomes" id="UP001610432"/>
    </source>
</evidence>
<evidence type="ECO:0000313" key="2">
    <source>
        <dbReference type="EMBL" id="KAL2868204.1"/>
    </source>
</evidence>
<dbReference type="GeneID" id="98150351"/>
<sequence>MKTTGSRPAMRRGVLPTDNQRGGNSTRGTMAIMRLGQGSRKTVMGGDVDLQQCLSPACPFGWWLAGRDDFPTVELTPEPPPLPRLFESAWLMKGAQADGSALWRSCIFLLSFNYSVALYVMHRFVILSGPFVMHTLVDMSDMAGYIAEHKELSPDSLGEGTARDGPRMKEEDLRVSAARELHRPSG</sequence>
<reference evidence="2 3" key="1">
    <citation type="submission" date="2024-07" db="EMBL/GenBank/DDBJ databases">
        <title>Section-level genome sequencing and comparative genomics of Aspergillus sections Usti and Cavernicolus.</title>
        <authorList>
            <consortium name="Lawrence Berkeley National Laboratory"/>
            <person name="Nybo J.L."/>
            <person name="Vesth T.C."/>
            <person name="Theobald S."/>
            <person name="Frisvad J.C."/>
            <person name="Larsen T.O."/>
            <person name="Kjaerboelling I."/>
            <person name="Rothschild-Mancinelli K."/>
            <person name="Lyhne E.K."/>
            <person name="Kogle M.E."/>
            <person name="Barry K."/>
            <person name="Clum A."/>
            <person name="Na H."/>
            <person name="Ledsgaard L."/>
            <person name="Lin J."/>
            <person name="Lipzen A."/>
            <person name="Kuo A."/>
            <person name="Riley R."/>
            <person name="Mondo S."/>
            <person name="Labutti K."/>
            <person name="Haridas S."/>
            <person name="Pangalinan J."/>
            <person name="Salamov A.A."/>
            <person name="Simmons B.A."/>
            <person name="Magnuson J.K."/>
            <person name="Chen J."/>
            <person name="Drula E."/>
            <person name="Henrissat B."/>
            <person name="Wiebenga A."/>
            <person name="Lubbers R.J."/>
            <person name="Gomes A.C."/>
            <person name="Macurrencykelacurrency M.R."/>
            <person name="Stajich J."/>
            <person name="Grigoriev I.V."/>
            <person name="Mortensen U.H."/>
            <person name="De Vries R.P."/>
            <person name="Baker S.E."/>
            <person name="Andersen M.R."/>
        </authorList>
    </citation>
    <scope>NUCLEOTIDE SEQUENCE [LARGE SCALE GENOMIC DNA]</scope>
    <source>
        <strain evidence="2 3">CBS 449.75</strain>
    </source>
</reference>
<dbReference type="Proteomes" id="UP001610432">
    <property type="component" value="Unassembled WGS sequence"/>
</dbReference>
<accession>A0ABR4LUG9</accession>
<proteinExistence type="predicted"/>
<feature type="compositionally biased region" description="Polar residues" evidence="1">
    <location>
        <begin position="17"/>
        <end position="27"/>
    </location>
</feature>